<reference evidence="10 11" key="1">
    <citation type="submission" date="2018-02" db="EMBL/GenBank/DDBJ databases">
        <title>Subsurface microbial communities from deep shales in Ohio and West Virginia, USA.</title>
        <authorList>
            <person name="Wrighton K."/>
        </authorList>
    </citation>
    <scope>NUCLEOTIDE SEQUENCE [LARGE SCALE GENOMIC DNA]</scope>
    <source>
        <strain evidence="10 11">OWC-G53F</strain>
    </source>
</reference>
<dbReference type="EMBL" id="PTIY01000003">
    <property type="protein sequence ID" value="PPK72708.1"/>
    <property type="molecule type" value="Genomic_DNA"/>
</dbReference>
<dbReference type="InterPro" id="IPR003838">
    <property type="entry name" value="ABC3_permease_C"/>
</dbReference>
<proteinExistence type="predicted"/>
<gene>
    <name evidence="10" type="ORF">B0F88_103141</name>
</gene>
<evidence type="ECO:0000259" key="8">
    <source>
        <dbReference type="Pfam" id="PF02687"/>
    </source>
</evidence>
<dbReference type="PANTHER" id="PTHR43738:SF1">
    <property type="entry name" value="HEMIN TRANSPORT SYSTEM PERMEASE PROTEIN HRTB-RELATED"/>
    <property type="match status" value="1"/>
</dbReference>
<feature type="transmembrane region" description="Helical" evidence="7">
    <location>
        <begin position="306"/>
        <end position="331"/>
    </location>
</feature>
<comment type="caution">
    <text evidence="10">The sequence shown here is derived from an EMBL/GenBank/DDBJ whole genome shotgun (WGS) entry which is preliminary data.</text>
</comment>
<accession>A0A2S6H5E5</accession>
<comment type="subcellular location">
    <subcellularLocation>
        <location evidence="1">Cell membrane</location>
        <topology evidence="1">Multi-pass membrane protein</topology>
    </subcellularLocation>
</comment>
<dbReference type="GO" id="GO:0005886">
    <property type="term" value="C:plasma membrane"/>
    <property type="evidence" value="ECO:0007669"/>
    <property type="project" value="UniProtKB-SubCell"/>
</dbReference>
<protein>
    <submittedName>
        <fullName evidence="10">Putative ABC transport system permease protein</fullName>
    </submittedName>
</protein>
<name>A0A2S6H5E5_9GAMM</name>
<dbReference type="Pfam" id="PF02687">
    <property type="entry name" value="FtsX"/>
    <property type="match status" value="1"/>
</dbReference>
<keyword evidence="3" id="KW-1003">Cell membrane</keyword>
<feature type="transmembrane region" description="Helical" evidence="7">
    <location>
        <begin position="352"/>
        <end position="376"/>
    </location>
</feature>
<evidence type="ECO:0000256" key="1">
    <source>
        <dbReference type="ARBA" id="ARBA00004651"/>
    </source>
</evidence>
<evidence type="ECO:0000256" key="2">
    <source>
        <dbReference type="ARBA" id="ARBA00022448"/>
    </source>
</evidence>
<keyword evidence="11" id="KW-1185">Reference proteome</keyword>
<evidence type="ECO:0000256" key="4">
    <source>
        <dbReference type="ARBA" id="ARBA00022692"/>
    </source>
</evidence>
<dbReference type="InterPro" id="IPR051125">
    <property type="entry name" value="ABC-4/HrtB_transporter"/>
</dbReference>
<keyword evidence="6 7" id="KW-0472">Membrane</keyword>
<evidence type="ECO:0000259" key="9">
    <source>
        <dbReference type="Pfam" id="PF12704"/>
    </source>
</evidence>
<feature type="domain" description="ABC3 transporter permease C-terminal" evidence="8">
    <location>
        <begin position="269"/>
        <end position="380"/>
    </location>
</feature>
<keyword evidence="4 7" id="KW-0812">Transmembrane</keyword>
<feature type="transmembrane region" description="Helical" evidence="7">
    <location>
        <begin position="16"/>
        <end position="40"/>
    </location>
</feature>
<evidence type="ECO:0000313" key="10">
    <source>
        <dbReference type="EMBL" id="PPK72708.1"/>
    </source>
</evidence>
<dbReference type="InterPro" id="IPR025857">
    <property type="entry name" value="MacB_PCD"/>
</dbReference>
<sequence length="386" mass="42332">MNHIALKMLMGDRGKYLGIVMGLTFASLIMTQQPAIFLGIMSRSYSFISDVGLPDIWVMDAKVQFVDDIKPLQDTELYRVRGVSGVEWAMPMYKGLLKARLLDGTFQTCNVIGLDDATLIGGPPVMLEGTIEDLRRSDGVIVDIDGAQDKLGKPSPIPGGKPIPLKVGDSLELNDHRAIVVGIAKVTRTFQSQPVVYTTYSRAKNYAPKERKLLSFILVKAKQGQDLAELTRRIRATTGLAAYTREEFATLTYEYFMHNTGIPINFGISVLLGFIVGAAIAGQTFYNSTLENLRQFGVLKAMGTSNWILLRMILLQAVLVGVIGYGLGVGLTALFGYSMRHTILAFKFPWQLLLFSGAGVSLICIFAALLSIIKVIRLEPAIVFKG</sequence>
<keyword evidence="5 7" id="KW-1133">Transmembrane helix</keyword>
<dbReference type="AlphaFoldDB" id="A0A2S6H5E5"/>
<feature type="domain" description="MacB-like periplasmic core" evidence="9">
    <location>
        <begin position="17"/>
        <end position="236"/>
    </location>
</feature>
<dbReference type="RefSeq" id="WP_104423003.1">
    <property type="nucleotide sequence ID" value="NZ_PTIY01000003.1"/>
</dbReference>
<dbReference type="PANTHER" id="PTHR43738">
    <property type="entry name" value="ABC TRANSPORTER, MEMBRANE PROTEIN"/>
    <property type="match status" value="1"/>
</dbReference>
<evidence type="ECO:0000256" key="7">
    <source>
        <dbReference type="SAM" id="Phobius"/>
    </source>
</evidence>
<evidence type="ECO:0000256" key="5">
    <source>
        <dbReference type="ARBA" id="ARBA00022989"/>
    </source>
</evidence>
<evidence type="ECO:0000256" key="3">
    <source>
        <dbReference type="ARBA" id="ARBA00022475"/>
    </source>
</evidence>
<dbReference type="Pfam" id="PF12704">
    <property type="entry name" value="MacB_PCD"/>
    <property type="match status" value="1"/>
</dbReference>
<keyword evidence="2" id="KW-0813">Transport</keyword>
<evidence type="ECO:0000313" key="11">
    <source>
        <dbReference type="Proteomes" id="UP000238071"/>
    </source>
</evidence>
<evidence type="ECO:0000256" key="6">
    <source>
        <dbReference type="ARBA" id="ARBA00023136"/>
    </source>
</evidence>
<organism evidence="10 11">
    <name type="scientific">Methylobacter tundripaludum</name>
    <dbReference type="NCBI Taxonomy" id="173365"/>
    <lineage>
        <taxon>Bacteria</taxon>
        <taxon>Pseudomonadati</taxon>
        <taxon>Pseudomonadota</taxon>
        <taxon>Gammaproteobacteria</taxon>
        <taxon>Methylococcales</taxon>
        <taxon>Methylococcaceae</taxon>
        <taxon>Methylobacter</taxon>
    </lineage>
</organism>
<dbReference type="OrthoDB" id="127862at2"/>
<dbReference type="Proteomes" id="UP000238071">
    <property type="component" value="Unassembled WGS sequence"/>
</dbReference>
<feature type="transmembrane region" description="Helical" evidence="7">
    <location>
        <begin position="264"/>
        <end position="286"/>
    </location>
</feature>